<dbReference type="InterPro" id="IPR051815">
    <property type="entry name" value="Molybdate_resp_trans_reg"/>
</dbReference>
<comment type="similarity">
    <text evidence="1 5">Belongs to the ModE family.</text>
</comment>
<feature type="domain" description="Mop" evidence="6">
    <location>
        <begin position="139"/>
        <end position="205"/>
    </location>
</feature>
<dbReference type="InterPro" id="IPR016462">
    <property type="entry name" value="ModE"/>
</dbReference>
<dbReference type="InterPro" id="IPR004606">
    <property type="entry name" value="Mop_domain"/>
</dbReference>
<dbReference type="RefSeq" id="WP_344761280.1">
    <property type="nucleotide sequence ID" value="NZ_BAAAZE010000001.1"/>
</dbReference>
<dbReference type="InterPro" id="IPR003725">
    <property type="entry name" value="ModE-bd_N"/>
</dbReference>
<evidence type="ECO:0000313" key="7">
    <source>
        <dbReference type="EMBL" id="GAA4011853.1"/>
    </source>
</evidence>
<reference evidence="8" key="1">
    <citation type="journal article" date="2019" name="Int. J. Syst. Evol. Microbiol.">
        <title>The Global Catalogue of Microorganisms (GCM) 10K type strain sequencing project: providing services to taxonomists for standard genome sequencing and annotation.</title>
        <authorList>
            <consortium name="The Broad Institute Genomics Platform"/>
            <consortium name="The Broad Institute Genome Sequencing Center for Infectious Disease"/>
            <person name="Wu L."/>
            <person name="Ma J."/>
        </authorList>
    </citation>
    <scope>NUCLEOTIDE SEQUENCE [LARGE SCALE GENOMIC DNA]</scope>
    <source>
        <strain evidence="8">JCM 16673</strain>
    </source>
</reference>
<dbReference type="Pfam" id="PF00126">
    <property type="entry name" value="HTH_1"/>
    <property type="match status" value="1"/>
</dbReference>
<evidence type="ECO:0000259" key="6">
    <source>
        <dbReference type="PROSITE" id="PS51866"/>
    </source>
</evidence>
<dbReference type="SUPFAM" id="SSF46785">
    <property type="entry name" value="Winged helix' DNA-binding domain"/>
    <property type="match status" value="1"/>
</dbReference>
<dbReference type="PIRSF" id="PIRSF005763">
    <property type="entry name" value="Txn_reg_ModE"/>
    <property type="match status" value="1"/>
</dbReference>
<dbReference type="NCBIfam" id="TIGR00638">
    <property type="entry name" value="Mop"/>
    <property type="match status" value="2"/>
</dbReference>
<organism evidence="7 8">
    <name type="scientific">Actimicrobium antarcticum</name>
    <dbReference type="NCBI Taxonomy" id="1051899"/>
    <lineage>
        <taxon>Bacteria</taxon>
        <taxon>Pseudomonadati</taxon>
        <taxon>Pseudomonadota</taxon>
        <taxon>Betaproteobacteria</taxon>
        <taxon>Burkholderiales</taxon>
        <taxon>Oxalobacteraceae</taxon>
        <taxon>Actimicrobium</taxon>
    </lineage>
</organism>
<dbReference type="PANTHER" id="PTHR30432">
    <property type="entry name" value="TRANSCRIPTIONAL REGULATOR MODE"/>
    <property type="match status" value="1"/>
</dbReference>
<dbReference type="Gene3D" id="1.10.10.10">
    <property type="entry name" value="Winged helix-like DNA-binding domain superfamily/Winged helix DNA-binding domain"/>
    <property type="match status" value="1"/>
</dbReference>
<dbReference type="InterPro" id="IPR005116">
    <property type="entry name" value="Transp-assoc_OB_typ1"/>
</dbReference>
<evidence type="ECO:0000256" key="5">
    <source>
        <dbReference type="PIRNR" id="PIRNR005763"/>
    </source>
</evidence>
<evidence type="ECO:0000256" key="4">
    <source>
        <dbReference type="ARBA" id="ARBA00022737"/>
    </source>
</evidence>
<dbReference type="PANTHER" id="PTHR30432:SF1">
    <property type="entry name" value="DNA-BINDING TRANSCRIPTIONAL DUAL REGULATOR MODE"/>
    <property type="match status" value="1"/>
</dbReference>
<gene>
    <name evidence="7" type="ORF">GCM10022212_01500</name>
</gene>
<dbReference type="Proteomes" id="UP001501353">
    <property type="component" value="Unassembled WGS sequence"/>
</dbReference>
<feature type="domain" description="Mop" evidence="6">
    <location>
        <begin position="211"/>
        <end position="277"/>
    </location>
</feature>
<proteinExistence type="inferred from homology"/>
<dbReference type="InterPro" id="IPR000847">
    <property type="entry name" value="LysR_HTH_N"/>
</dbReference>
<dbReference type="PROSITE" id="PS51866">
    <property type="entry name" value="MOP"/>
    <property type="match status" value="2"/>
</dbReference>
<name>A0ABP7SI16_9BURK</name>
<evidence type="ECO:0000313" key="8">
    <source>
        <dbReference type="Proteomes" id="UP001501353"/>
    </source>
</evidence>
<accession>A0ABP7SI16</accession>
<keyword evidence="8" id="KW-1185">Reference proteome</keyword>
<dbReference type="Pfam" id="PF03459">
    <property type="entry name" value="TOBE"/>
    <property type="match status" value="2"/>
</dbReference>
<comment type="caution">
    <text evidence="7">The sequence shown here is derived from an EMBL/GenBank/DDBJ whole genome shotgun (WGS) entry which is preliminary data.</text>
</comment>
<keyword evidence="4" id="KW-0677">Repeat</keyword>
<dbReference type="InterPro" id="IPR036388">
    <property type="entry name" value="WH-like_DNA-bd_sf"/>
</dbReference>
<dbReference type="EMBL" id="BAAAZE010000001">
    <property type="protein sequence ID" value="GAA4011853.1"/>
    <property type="molecule type" value="Genomic_DNA"/>
</dbReference>
<evidence type="ECO:0000256" key="1">
    <source>
        <dbReference type="ARBA" id="ARBA00008110"/>
    </source>
</evidence>
<evidence type="ECO:0000256" key="3">
    <source>
        <dbReference type="ARBA" id="ARBA00022505"/>
    </source>
</evidence>
<protein>
    <submittedName>
        <fullName evidence="7">TOBE domain-containing protein</fullName>
    </submittedName>
</protein>
<dbReference type="SUPFAM" id="SSF50331">
    <property type="entry name" value="MOP-like"/>
    <property type="match status" value="2"/>
</dbReference>
<dbReference type="InterPro" id="IPR008995">
    <property type="entry name" value="Mo/tungstate-bd_C_term_dom"/>
</dbReference>
<sequence length="279" mass="29127">MSQSHHGSEDGPNDNPIALQGAVWMTVGDQSFGGAGRIALLTSIAECGSITRAAKAIGMSYKAAWDAIDNMNNLAGEPLVKRSTGGKGGGGTRLTSRGEKLVRNFRIIELEHTRFLAQLGRQAEGIADDFLLVRRLSMNTSARNEFSGKVSGITRGSVNDEVELELAGGEKIVAIVTHESAEKLGLCIGVEAFALINSSSIIVMTDDQGAKFSARNLLRGTISRLQPGAINTEVVIAMNHGASIAAVITNESATALGLVVGLHATGMFKASSVILATPA</sequence>
<dbReference type="NCBIfam" id="TIGR00637">
    <property type="entry name" value="ModE_repress"/>
    <property type="match status" value="1"/>
</dbReference>
<dbReference type="Gene3D" id="2.40.50.100">
    <property type="match status" value="2"/>
</dbReference>
<keyword evidence="2 5" id="KW-0813">Transport</keyword>
<dbReference type="InterPro" id="IPR036390">
    <property type="entry name" value="WH_DNA-bd_sf"/>
</dbReference>
<keyword evidence="3 5" id="KW-0500">Molybdenum</keyword>
<evidence type="ECO:0000256" key="2">
    <source>
        <dbReference type="ARBA" id="ARBA00022448"/>
    </source>
</evidence>